<dbReference type="SUPFAM" id="SSF111469">
    <property type="entry name" value="Geminin coiled-coil domain"/>
    <property type="match status" value="1"/>
</dbReference>
<dbReference type="Proteomes" id="UP000663862">
    <property type="component" value="Unassembled WGS sequence"/>
</dbReference>
<dbReference type="EMBL" id="CAJOBP010000976">
    <property type="protein sequence ID" value="CAF4241463.1"/>
    <property type="molecule type" value="Genomic_DNA"/>
</dbReference>
<dbReference type="Proteomes" id="UP000663851">
    <property type="component" value="Unassembled WGS sequence"/>
</dbReference>
<comment type="caution">
    <text evidence="2">The sequence shown here is derived from an EMBL/GenBank/DDBJ whole genome shotgun (WGS) entry which is preliminary data.</text>
</comment>
<dbReference type="InterPro" id="IPR022786">
    <property type="entry name" value="Geminin/Multicilin"/>
</dbReference>
<sequence>HASTSYWKILAERTRIKLEEQIRENRQLHELYDELIQENEQLQVKSDKCEYLTNIFNSIMSEHDSGLELNITGESSDSKQEKSFI</sequence>
<dbReference type="Pfam" id="PF07412">
    <property type="entry name" value="Geminin"/>
    <property type="match status" value="1"/>
</dbReference>
<reference evidence="2" key="1">
    <citation type="submission" date="2021-02" db="EMBL/GenBank/DDBJ databases">
        <authorList>
            <person name="Nowell W R."/>
        </authorList>
    </citation>
    <scope>NUCLEOTIDE SEQUENCE</scope>
</reference>
<dbReference type="GO" id="GO:0006275">
    <property type="term" value="P:regulation of DNA replication"/>
    <property type="evidence" value="ECO:0007669"/>
    <property type="project" value="InterPro"/>
</dbReference>
<evidence type="ECO:0000313" key="3">
    <source>
        <dbReference type="EMBL" id="CAF4482321.1"/>
    </source>
</evidence>
<proteinExistence type="predicted"/>
<evidence type="ECO:0000313" key="4">
    <source>
        <dbReference type="EMBL" id="CAF4550496.1"/>
    </source>
</evidence>
<evidence type="ECO:0000313" key="5">
    <source>
        <dbReference type="Proteomes" id="UP000663873"/>
    </source>
</evidence>
<dbReference type="EMBL" id="CAJOBQ010002280">
    <property type="protein sequence ID" value="CAF4550496.1"/>
    <property type="molecule type" value="Genomic_DNA"/>
</dbReference>
<dbReference type="Proteomes" id="UP000663873">
    <property type="component" value="Unassembled WGS sequence"/>
</dbReference>
<dbReference type="EMBL" id="CAJOBO010003146">
    <property type="protein sequence ID" value="CAF4482321.1"/>
    <property type="molecule type" value="Genomic_DNA"/>
</dbReference>
<evidence type="ECO:0008006" key="6">
    <source>
        <dbReference type="Google" id="ProtNLM"/>
    </source>
</evidence>
<organism evidence="2 5">
    <name type="scientific">Rotaria socialis</name>
    <dbReference type="NCBI Taxonomy" id="392032"/>
    <lineage>
        <taxon>Eukaryota</taxon>
        <taxon>Metazoa</taxon>
        <taxon>Spiralia</taxon>
        <taxon>Gnathifera</taxon>
        <taxon>Rotifera</taxon>
        <taxon>Eurotatoria</taxon>
        <taxon>Bdelloidea</taxon>
        <taxon>Philodinida</taxon>
        <taxon>Philodinidae</taxon>
        <taxon>Rotaria</taxon>
    </lineage>
</organism>
<dbReference type="AlphaFoldDB" id="A0A820E5T0"/>
<keyword evidence="1" id="KW-0175">Coiled coil</keyword>
<feature type="coiled-coil region" evidence="1">
    <location>
        <begin position="11"/>
        <end position="45"/>
    </location>
</feature>
<feature type="non-terminal residue" evidence="2">
    <location>
        <position position="1"/>
    </location>
</feature>
<dbReference type="Gene3D" id="1.20.5.1180">
    <property type="entry name" value="Geminin coiled-coil domain"/>
    <property type="match status" value="1"/>
</dbReference>
<accession>A0A820E5T0</accession>
<protein>
    <recommendedName>
        <fullName evidence="6">Geminin</fullName>
    </recommendedName>
</protein>
<name>A0A820E5T0_9BILA</name>
<gene>
    <name evidence="3" type="ORF">HFQ381_LOCUS26373</name>
    <name evidence="4" type="ORF">TSG867_LOCUS24620</name>
    <name evidence="2" type="ORF">UJA718_LOCUS8966</name>
</gene>
<evidence type="ECO:0000256" key="1">
    <source>
        <dbReference type="SAM" id="Coils"/>
    </source>
</evidence>
<keyword evidence="5" id="KW-1185">Reference proteome</keyword>
<evidence type="ECO:0000313" key="2">
    <source>
        <dbReference type="EMBL" id="CAF4241463.1"/>
    </source>
</evidence>